<name>A0A2G6JB18_NEPCE</name>
<keyword evidence="4" id="KW-0067">ATP-binding</keyword>
<dbReference type="PANTHER" id="PTHR24221:SF653">
    <property type="entry name" value="TRANSPORT ATP-BINDING PROTEIN CYDC"/>
    <property type="match status" value="1"/>
</dbReference>
<dbReference type="Pfam" id="PF00005">
    <property type="entry name" value="ABC_tran"/>
    <property type="match status" value="1"/>
</dbReference>
<dbReference type="PROSITE" id="PS50893">
    <property type="entry name" value="ABC_TRANSPORTER_2"/>
    <property type="match status" value="1"/>
</dbReference>
<evidence type="ECO:0000313" key="11">
    <source>
        <dbReference type="Proteomes" id="UP000242733"/>
    </source>
</evidence>
<keyword evidence="2 7" id="KW-0812">Transmembrane</keyword>
<keyword evidence="3" id="KW-0547">Nucleotide-binding</keyword>
<dbReference type="SUPFAM" id="SSF90123">
    <property type="entry name" value="ABC transporter transmembrane region"/>
    <property type="match status" value="1"/>
</dbReference>
<keyword evidence="5 7" id="KW-1133">Transmembrane helix</keyword>
<evidence type="ECO:0000256" key="3">
    <source>
        <dbReference type="ARBA" id="ARBA00022741"/>
    </source>
</evidence>
<evidence type="ECO:0000259" key="9">
    <source>
        <dbReference type="PROSITE" id="PS50929"/>
    </source>
</evidence>
<proteinExistence type="predicted"/>
<dbReference type="InterPro" id="IPR003593">
    <property type="entry name" value="AAA+_ATPase"/>
</dbReference>
<dbReference type="Gene3D" id="1.20.1560.10">
    <property type="entry name" value="ABC transporter type 1, transmembrane domain"/>
    <property type="match status" value="1"/>
</dbReference>
<accession>A0A2G6JB18</accession>
<gene>
    <name evidence="10" type="ORF">CSA61_01345</name>
</gene>
<sequence>MRSLQKQYFQLLIQQKGIALLGVGLAIITAFSGVALLAVSGWFITAAALAGLSLVTAHSFNFFTPGALVRGLSMSRTAGRYGERLASHEATFRIISRLRTRLFRQIAQQNWTESPLNQHASSSKLLQDIQHIESIYLSAAVPALVALATALAFLFSLFLILPPLVFTALPFLFLTLVVVPVLYSTQVTHIEEKLQQSHSNNWLAASKVFTATRTLTLFQQFNHASQDLLQQSQKTDQVEGRNLQRQKLSLILAQISGIAMTIALFAQAVSSYGEQQIGGAYLFMVLLLALGSSEIFLANSPAIAHFSLGMKALRRLEETLQQQPASTCTAHTFIASDHPALELSDISYHYPERTRAGIDNLSFSHEGAGWVWITGASGCGKSTLLHLINQQLLPQKGSIELRGIQQHRIGLMPQQIDLLRASLKDNLCLHQPHSDSEILAALDIVELKQWAQSLPEQLNTWIGDGEWQPSGGEARRLGLARLILQNPDLVLLDEPMAGLDSELAQRIINRLKTNWRDKLVLANTHSTEFISQDDRQFGLASHINH</sequence>
<evidence type="ECO:0000256" key="2">
    <source>
        <dbReference type="ARBA" id="ARBA00022692"/>
    </source>
</evidence>
<feature type="domain" description="ABC transmembrane type-1" evidence="9">
    <location>
        <begin position="20"/>
        <end position="290"/>
    </location>
</feature>
<dbReference type="SMART" id="SM00382">
    <property type="entry name" value="AAA"/>
    <property type="match status" value="1"/>
</dbReference>
<dbReference type="GO" id="GO:0140359">
    <property type="term" value="F:ABC-type transporter activity"/>
    <property type="evidence" value="ECO:0007669"/>
    <property type="project" value="InterPro"/>
</dbReference>
<feature type="transmembrane region" description="Helical" evidence="7">
    <location>
        <begin position="20"/>
        <end position="44"/>
    </location>
</feature>
<evidence type="ECO:0008006" key="12">
    <source>
        <dbReference type="Google" id="ProtNLM"/>
    </source>
</evidence>
<dbReference type="SUPFAM" id="SSF52540">
    <property type="entry name" value="P-loop containing nucleoside triphosphate hydrolases"/>
    <property type="match status" value="1"/>
</dbReference>
<dbReference type="EMBL" id="PDSG01000005">
    <property type="protein sequence ID" value="PIE20560.1"/>
    <property type="molecule type" value="Genomic_DNA"/>
</dbReference>
<dbReference type="PANTHER" id="PTHR24221">
    <property type="entry name" value="ATP-BINDING CASSETTE SUB-FAMILY B"/>
    <property type="match status" value="1"/>
</dbReference>
<evidence type="ECO:0000313" key="10">
    <source>
        <dbReference type="EMBL" id="PIE20560.1"/>
    </source>
</evidence>
<organism evidence="10 11">
    <name type="scientific">Neptuniibacter caesariensis</name>
    <dbReference type="NCBI Taxonomy" id="207954"/>
    <lineage>
        <taxon>Bacteria</taxon>
        <taxon>Pseudomonadati</taxon>
        <taxon>Pseudomonadota</taxon>
        <taxon>Gammaproteobacteria</taxon>
        <taxon>Oceanospirillales</taxon>
        <taxon>Oceanospirillaceae</taxon>
        <taxon>Neptuniibacter</taxon>
    </lineage>
</organism>
<dbReference type="InterPro" id="IPR011527">
    <property type="entry name" value="ABC1_TM_dom"/>
</dbReference>
<feature type="transmembrane region" description="Helical" evidence="7">
    <location>
        <begin position="135"/>
        <end position="158"/>
    </location>
</feature>
<dbReference type="InterPro" id="IPR036640">
    <property type="entry name" value="ABC1_TM_sf"/>
</dbReference>
<feature type="transmembrane region" description="Helical" evidence="7">
    <location>
        <begin position="164"/>
        <end position="183"/>
    </location>
</feature>
<evidence type="ECO:0000256" key="7">
    <source>
        <dbReference type="SAM" id="Phobius"/>
    </source>
</evidence>
<keyword evidence="6 7" id="KW-0472">Membrane</keyword>
<evidence type="ECO:0000256" key="6">
    <source>
        <dbReference type="ARBA" id="ARBA00023136"/>
    </source>
</evidence>
<evidence type="ECO:0000259" key="8">
    <source>
        <dbReference type="PROSITE" id="PS50893"/>
    </source>
</evidence>
<feature type="domain" description="ABC transporter" evidence="8">
    <location>
        <begin position="341"/>
        <end position="543"/>
    </location>
</feature>
<dbReference type="AlphaFoldDB" id="A0A2G6JB18"/>
<dbReference type="InterPro" id="IPR003439">
    <property type="entry name" value="ABC_transporter-like_ATP-bd"/>
</dbReference>
<feature type="transmembrane region" description="Helical" evidence="7">
    <location>
        <begin position="50"/>
        <end position="72"/>
    </location>
</feature>
<dbReference type="Gene3D" id="3.40.50.300">
    <property type="entry name" value="P-loop containing nucleotide triphosphate hydrolases"/>
    <property type="match status" value="1"/>
</dbReference>
<feature type="transmembrane region" description="Helical" evidence="7">
    <location>
        <begin position="281"/>
        <end position="306"/>
    </location>
</feature>
<evidence type="ECO:0000256" key="1">
    <source>
        <dbReference type="ARBA" id="ARBA00004651"/>
    </source>
</evidence>
<reference evidence="10 11" key="1">
    <citation type="submission" date="2017-10" db="EMBL/GenBank/DDBJ databases">
        <title>Novel microbial diversity and functional potential in the marine mammal oral microbiome.</title>
        <authorList>
            <person name="Dudek N.K."/>
            <person name="Sun C.L."/>
            <person name="Burstein D."/>
            <person name="Kantor R.S."/>
            <person name="Aliaga Goltsman D.S."/>
            <person name="Bik E.M."/>
            <person name="Thomas B.C."/>
            <person name="Banfield J.F."/>
            <person name="Relman D.A."/>
        </authorList>
    </citation>
    <scope>NUCLEOTIDE SEQUENCE [LARGE SCALE GENOMIC DNA]</scope>
    <source>
        <strain evidence="10">DOLJORAL78_49_30</strain>
    </source>
</reference>
<evidence type="ECO:0000256" key="5">
    <source>
        <dbReference type="ARBA" id="ARBA00022989"/>
    </source>
</evidence>
<dbReference type="Proteomes" id="UP000242733">
    <property type="component" value="Unassembled WGS sequence"/>
</dbReference>
<feature type="transmembrane region" description="Helical" evidence="7">
    <location>
        <begin position="250"/>
        <end position="269"/>
    </location>
</feature>
<evidence type="ECO:0000256" key="4">
    <source>
        <dbReference type="ARBA" id="ARBA00022840"/>
    </source>
</evidence>
<dbReference type="GO" id="GO:0005886">
    <property type="term" value="C:plasma membrane"/>
    <property type="evidence" value="ECO:0007669"/>
    <property type="project" value="UniProtKB-SubCell"/>
</dbReference>
<dbReference type="GO" id="GO:0016887">
    <property type="term" value="F:ATP hydrolysis activity"/>
    <property type="evidence" value="ECO:0007669"/>
    <property type="project" value="InterPro"/>
</dbReference>
<dbReference type="GO" id="GO:0005524">
    <property type="term" value="F:ATP binding"/>
    <property type="evidence" value="ECO:0007669"/>
    <property type="project" value="UniProtKB-KW"/>
</dbReference>
<dbReference type="InterPro" id="IPR027417">
    <property type="entry name" value="P-loop_NTPase"/>
</dbReference>
<comment type="caution">
    <text evidence="10">The sequence shown here is derived from an EMBL/GenBank/DDBJ whole genome shotgun (WGS) entry which is preliminary data.</text>
</comment>
<dbReference type="GO" id="GO:0034040">
    <property type="term" value="F:ATPase-coupled lipid transmembrane transporter activity"/>
    <property type="evidence" value="ECO:0007669"/>
    <property type="project" value="TreeGrafter"/>
</dbReference>
<dbReference type="InterPro" id="IPR039421">
    <property type="entry name" value="Type_1_exporter"/>
</dbReference>
<protein>
    <recommendedName>
        <fullName evidence="12">Thiol reductant ABC exporter subunit CydC</fullName>
    </recommendedName>
</protein>
<dbReference type="PROSITE" id="PS50929">
    <property type="entry name" value="ABC_TM1F"/>
    <property type="match status" value="1"/>
</dbReference>
<comment type="subcellular location">
    <subcellularLocation>
        <location evidence="1">Cell membrane</location>
        <topology evidence="1">Multi-pass membrane protein</topology>
    </subcellularLocation>
</comment>